<protein>
    <submittedName>
        <fullName evidence="2">Uncharacterized protein</fullName>
    </submittedName>
</protein>
<organism evidence="1 2">
    <name type="scientific">Panagrolaimus superbus</name>
    <dbReference type="NCBI Taxonomy" id="310955"/>
    <lineage>
        <taxon>Eukaryota</taxon>
        <taxon>Metazoa</taxon>
        <taxon>Ecdysozoa</taxon>
        <taxon>Nematoda</taxon>
        <taxon>Chromadorea</taxon>
        <taxon>Rhabditida</taxon>
        <taxon>Tylenchina</taxon>
        <taxon>Panagrolaimomorpha</taxon>
        <taxon>Panagrolaimoidea</taxon>
        <taxon>Panagrolaimidae</taxon>
        <taxon>Panagrolaimus</taxon>
    </lineage>
</organism>
<dbReference type="WBParaSite" id="PSU_v2.g8814.t1">
    <property type="protein sequence ID" value="PSU_v2.g8814.t1"/>
    <property type="gene ID" value="PSU_v2.g8814"/>
</dbReference>
<accession>A0A914ZEV7</accession>
<evidence type="ECO:0000313" key="1">
    <source>
        <dbReference type="Proteomes" id="UP000887577"/>
    </source>
</evidence>
<name>A0A914ZEV7_9BILA</name>
<proteinExistence type="predicted"/>
<dbReference type="AlphaFoldDB" id="A0A914ZEV7"/>
<sequence length="208" mass="20776">MLCAACRLASTRTAPPRAAGEIELAIGCTADLDQLDALVGLRTGTAHVVDAHVGRAAGVAADDQLVGGRIIAGQHGVEGEGAAIAGEVAGHVEGVERRTVAEGDGAVAEVEGADRGIAGHVPGGRVQRGAGDVGHRAVQYGAVGEIGVQLRRCIGTKRALQLRCVHVQIQGAPVNGFCNHAIAAADGAAVESVDGGWGNDPCAADHNA</sequence>
<dbReference type="Proteomes" id="UP000887577">
    <property type="component" value="Unplaced"/>
</dbReference>
<reference evidence="2" key="1">
    <citation type="submission" date="2022-11" db="UniProtKB">
        <authorList>
            <consortium name="WormBaseParasite"/>
        </authorList>
    </citation>
    <scope>IDENTIFICATION</scope>
</reference>
<evidence type="ECO:0000313" key="2">
    <source>
        <dbReference type="WBParaSite" id="PSU_v2.g8814.t1"/>
    </source>
</evidence>
<keyword evidence="1" id="KW-1185">Reference proteome</keyword>